<name>A0ABX7S7I7_9BACT</name>
<accession>A0ABX7S7I7</accession>
<gene>
    <name evidence="1" type="ORF">JYK00_05675</name>
</gene>
<organism evidence="1 2">
    <name type="scientific">Thermosipho ferrireducens</name>
    <dbReference type="NCBI Taxonomy" id="2571116"/>
    <lineage>
        <taxon>Bacteria</taxon>
        <taxon>Thermotogati</taxon>
        <taxon>Thermotogota</taxon>
        <taxon>Thermotogae</taxon>
        <taxon>Thermotogales</taxon>
        <taxon>Fervidobacteriaceae</taxon>
        <taxon>Thermosipho</taxon>
    </lineage>
</organism>
<evidence type="ECO:0000313" key="2">
    <source>
        <dbReference type="Proteomes" id="UP000671862"/>
    </source>
</evidence>
<dbReference type="Proteomes" id="UP000671862">
    <property type="component" value="Chromosome"/>
</dbReference>
<evidence type="ECO:0000313" key="1">
    <source>
        <dbReference type="EMBL" id="QTA37233.1"/>
    </source>
</evidence>
<proteinExistence type="predicted"/>
<keyword evidence="2" id="KW-1185">Reference proteome</keyword>
<sequence>MKRYAFCFFIFLLFILSGVGFSEKFSLYNYLINSKVSILRECDESLTEPVTYAICVRYEDSDGYLDQNCFGICTSFCDTINNF</sequence>
<reference evidence="1 2" key="1">
    <citation type="submission" date="2021-03" db="EMBL/GenBank/DDBJ databases">
        <title>Thermosipho ferrireducens sp.nov., an anaerobic thermophilic iron-reducing bacterium isolated from a deep-sea hydrothermal sulfide deposits.</title>
        <authorList>
            <person name="Zeng X."/>
            <person name="Chen Y."/>
            <person name="Shao Z."/>
        </authorList>
    </citation>
    <scope>NUCLEOTIDE SEQUENCE [LARGE SCALE GENOMIC DNA]</scope>
    <source>
        <strain evidence="1 2">JL129W03</strain>
    </source>
</reference>
<dbReference type="EMBL" id="CP071446">
    <property type="protein sequence ID" value="QTA37233.1"/>
    <property type="molecule type" value="Genomic_DNA"/>
</dbReference>
<dbReference type="RefSeq" id="WP_207565958.1">
    <property type="nucleotide sequence ID" value="NZ_CP071446.1"/>
</dbReference>
<protein>
    <submittedName>
        <fullName evidence="1">Uncharacterized protein</fullName>
    </submittedName>
</protein>